<dbReference type="PANTHER" id="PTHR30561">
    <property type="entry name" value="SMR FAMILY PROTON-DEPENDENT DRUG EFFLUX TRANSPORTER SUGE"/>
    <property type="match status" value="1"/>
</dbReference>
<feature type="transmembrane region" description="Helical" evidence="12">
    <location>
        <begin position="63"/>
        <end position="84"/>
    </location>
</feature>
<evidence type="ECO:0000256" key="2">
    <source>
        <dbReference type="ARBA" id="ARBA00022448"/>
    </source>
</evidence>
<dbReference type="InterPro" id="IPR037185">
    <property type="entry name" value="EmrE-like"/>
</dbReference>
<dbReference type="InterPro" id="IPR000620">
    <property type="entry name" value="EamA_dom"/>
</dbReference>
<feature type="transmembrane region" description="Helical" evidence="12">
    <location>
        <begin position="146"/>
        <end position="162"/>
    </location>
</feature>
<dbReference type="EMBL" id="QESZ01000011">
    <property type="protein sequence ID" value="PWD74158.1"/>
    <property type="molecule type" value="Genomic_DNA"/>
</dbReference>
<keyword evidence="10" id="KW-0443">Lipid metabolism</keyword>
<evidence type="ECO:0000313" key="15">
    <source>
        <dbReference type="Proteomes" id="UP000245055"/>
    </source>
</evidence>
<feature type="transmembrane region" description="Helical" evidence="12">
    <location>
        <begin position="234"/>
        <end position="256"/>
    </location>
</feature>
<accession>A0AAX1C7P1</accession>
<keyword evidence="3" id="KW-1003">Cell membrane</keyword>
<dbReference type="Proteomes" id="UP000245055">
    <property type="component" value="Unassembled WGS sequence"/>
</dbReference>
<comment type="caution">
    <text evidence="14">The sequence shown here is derived from an EMBL/GenBank/DDBJ whole genome shotgun (WGS) entry which is preliminary data.</text>
</comment>
<evidence type="ECO:0000256" key="3">
    <source>
        <dbReference type="ARBA" id="ARBA00022475"/>
    </source>
</evidence>
<dbReference type="SUPFAM" id="SSF103481">
    <property type="entry name" value="Multidrug resistance efflux transporter EmrE"/>
    <property type="match status" value="2"/>
</dbReference>
<evidence type="ECO:0000256" key="5">
    <source>
        <dbReference type="ARBA" id="ARBA00022519"/>
    </source>
</evidence>
<gene>
    <name evidence="14" type="ORF">DF213_08680</name>
</gene>
<evidence type="ECO:0000256" key="6">
    <source>
        <dbReference type="ARBA" id="ARBA00022556"/>
    </source>
</evidence>
<evidence type="ECO:0000256" key="11">
    <source>
        <dbReference type="ARBA" id="ARBA00023136"/>
    </source>
</evidence>
<feature type="transmembrane region" description="Helical" evidence="12">
    <location>
        <begin position="208"/>
        <end position="228"/>
    </location>
</feature>
<feature type="transmembrane region" description="Helical" evidence="12">
    <location>
        <begin position="174"/>
        <end position="196"/>
    </location>
</feature>
<evidence type="ECO:0000256" key="8">
    <source>
        <dbReference type="ARBA" id="ARBA00022985"/>
    </source>
</evidence>
<keyword evidence="5" id="KW-0997">Cell inner membrane</keyword>
<sequence length="281" mass="30849">MKLMMSSWIFFVTLASAFLHASWNALLKNSPHKLMASILVAVSGAIISLTAFPFLAAPAPQSYPYIGISIVLQVLYMFLLSQAYHVADMSKTYPIMRGGAPLFITLLNFFFLRESVSTIAIIGVLVLCGGIISFSFNQHGITKKSLMLSLCNALVIASYSVIDGVGARLSQSPIAYTLCILFMQGMIIFIFGAIHYKKKLLFYAHEHWLTCSIAGFGSITSYALALWAMSHAPIMLVAALRESSILFGVLIARVFLNEKISSYAWMSSLFIVAGLVLYRIA</sequence>
<dbReference type="Gene3D" id="1.10.3730.20">
    <property type="match status" value="2"/>
</dbReference>
<proteinExistence type="predicted"/>
<evidence type="ECO:0000256" key="1">
    <source>
        <dbReference type="ARBA" id="ARBA00004651"/>
    </source>
</evidence>
<evidence type="ECO:0000256" key="9">
    <source>
        <dbReference type="ARBA" id="ARBA00022989"/>
    </source>
</evidence>
<keyword evidence="8" id="KW-0448">Lipopolysaccharide biosynthesis</keyword>
<organism evidence="14 15">
    <name type="scientific">Dickeya dianthicola</name>
    <dbReference type="NCBI Taxonomy" id="204039"/>
    <lineage>
        <taxon>Bacteria</taxon>
        <taxon>Pseudomonadati</taxon>
        <taxon>Pseudomonadota</taxon>
        <taxon>Gammaproteobacteria</taxon>
        <taxon>Enterobacterales</taxon>
        <taxon>Pectobacteriaceae</taxon>
        <taxon>Dickeya</taxon>
    </lineage>
</organism>
<keyword evidence="11 12" id="KW-0472">Membrane</keyword>
<dbReference type="AlphaFoldDB" id="A0AAX1C7P1"/>
<keyword evidence="2" id="KW-0813">Transport</keyword>
<dbReference type="GO" id="GO:0009103">
    <property type="term" value="P:lipopolysaccharide biosynthetic process"/>
    <property type="evidence" value="ECO:0007669"/>
    <property type="project" value="UniProtKB-KW"/>
</dbReference>
<keyword evidence="4" id="KW-0444">Lipid biosynthesis</keyword>
<feature type="domain" description="EamA" evidence="13">
    <location>
        <begin position="145"/>
        <end position="278"/>
    </location>
</feature>
<evidence type="ECO:0000256" key="10">
    <source>
        <dbReference type="ARBA" id="ARBA00023098"/>
    </source>
</evidence>
<keyword evidence="9 12" id="KW-1133">Transmembrane helix</keyword>
<evidence type="ECO:0000256" key="12">
    <source>
        <dbReference type="SAM" id="Phobius"/>
    </source>
</evidence>
<dbReference type="InterPro" id="IPR000390">
    <property type="entry name" value="Small_drug/metabolite_transptr"/>
</dbReference>
<dbReference type="PANTHER" id="PTHR30561:SF9">
    <property type="entry name" value="4-AMINO-4-DEOXY-L-ARABINOSE-PHOSPHOUNDECAPRENOL FLIPPASE SUBUNIT ARNF-RELATED"/>
    <property type="match status" value="1"/>
</dbReference>
<keyword evidence="6" id="KW-0441">Lipid A biosynthesis</keyword>
<evidence type="ECO:0000256" key="7">
    <source>
        <dbReference type="ARBA" id="ARBA00022692"/>
    </source>
</evidence>
<protein>
    <submittedName>
        <fullName evidence="14">EamA family transporter</fullName>
    </submittedName>
</protein>
<dbReference type="Pfam" id="PF00892">
    <property type="entry name" value="EamA"/>
    <property type="match status" value="1"/>
</dbReference>
<comment type="subcellular location">
    <subcellularLocation>
        <location evidence="1">Cell membrane</location>
        <topology evidence="1">Multi-pass membrane protein</topology>
    </subcellularLocation>
</comment>
<dbReference type="GO" id="GO:0009245">
    <property type="term" value="P:lipid A biosynthetic process"/>
    <property type="evidence" value="ECO:0007669"/>
    <property type="project" value="UniProtKB-KW"/>
</dbReference>
<feature type="transmembrane region" description="Helical" evidence="12">
    <location>
        <begin position="116"/>
        <end position="134"/>
    </location>
</feature>
<dbReference type="GO" id="GO:0005886">
    <property type="term" value="C:plasma membrane"/>
    <property type="evidence" value="ECO:0007669"/>
    <property type="project" value="UniProtKB-SubCell"/>
</dbReference>
<evidence type="ECO:0000259" key="13">
    <source>
        <dbReference type="Pfam" id="PF00892"/>
    </source>
</evidence>
<keyword evidence="7 12" id="KW-0812">Transmembrane</keyword>
<feature type="transmembrane region" description="Helical" evidence="12">
    <location>
        <begin position="34"/>
        <end position="56"/>
    </location>
</feature>
<evidence type="ECO:0000256" key="4">
    <source>
        <dbReference type="ARBA" id="ARBA00022516"/>
    </source>
</evidence>
<dbReference type="GO" id="GO:0022857">
    <property type="term" value="F:transmembrane transporter activity"/>
    <property type="evidence" value="ECO:0007669"/>
    <property type="project" value="InterPro"/>
</dbReference>
<feature type="transmembrane region" description="Helical" evidence="12">
    <location>
        <begin position="263"/>
        <end position="280"/>
    </location>
</feature>
<evidence type="ECO:0000313" key="14">
    <source>
        <dbReference type="EMBL" id="PWD74158.1"/>
    </source>
</evidence>
<name>A0AAX1C7P1_9GAMM</name>
<reference evidence="14 15" key="1">
    <citation type="submission" date="2018-05" db="EMBL/GenBank/DDBJ databases">
        <title>Genomic diversity of pathogens causing Blackleg of Potato in Pakistan.</title>
        <authorList>
            <person name="Sarfraz S."/>
            <person name="Riaz K."/>
            <person name="Oulghazi S."/>
            <person name="Cigna J."/>
            <person name="Sahi S.T."/>
            <person name="Khan S.H."/>
            <person name="Hameed A."/>
            <person name="Faure D."/>
        </authorList>
    </citation>
    <scope>NUCLEOTIDE SEQUENCE [LARGE SCALE GENOMIC DNA]</scope>
    <source>
        <strain evidence="14 15">SS70</strain>
    </source>
</reference>